<dbReference type="Proteomes" id="UP000094296">
    <property type="component" value="Unassembled WGS sequence"/>
</dbReference>
<evidence type="ECO:0000313" key="2">
    <source>
        <dbReference type="Proteomes" id="UP000094296"/>
    </source>
</evidence>
<dbReference type="STRING" id="766136.BHF68_08340"/>
<dbReference type="EMBL" id="MIJE01000032">
    <property type="protein sequence ID" value="OEF96167.1"/>
    <property type="molecule type" value="Genomic_DNA"/>
</dbReference>
<dbReference type="PROSITE" id="PS51257">
    <property type="entry name" value="PROKAR_LIPOPROTEIN"/>
    <property type="match status" value="1"/>
</dbReference>
<dbReference type="RefSeq" id="WP_069643672.1">
    <property type="nucleotide sequence ID" value="NZ_MIJE01000032.1"/>
</dbReference>
<sequence>MHKLKLILVTLIFLLLFACEQQIVENGYDSIEAEYGNDKTDYSHTLTFSNISEAKTIGLKESIIIKPLCISQEMFLFTEGTLEWDGTDYYLMIAYDKNSDVVRIDVNKDDVLLDRELRIGEFILVEGQWVESEYEHAARIISASKVKVIDGPDDWAARPGDM</sequence>
<protein>
    <submittedName>
        <fullName evidence="1">Uncharacterized protein</fullName>
    </submittedName>
</protein>
<reference evidence="1 2" key="1">
    <citation type="submission" date="2016-09" db="EMBL/GenBank/DDBJ databases">
        <title>Draft genome sequence for the type strain of Desulfuribacillus alkaliarsenatis AHT28, an obligately anaerobic, sulfidogenic bacterium isolated from Russian soda lake sediments.</title>
        <authorList>
            <person name="Abin C.A."/>
            <person name="Hollibaugh J.T."/>
        </authorList>
    </citation>
    <scope>NUCLEOTIDE SEQUENCE [LARGE SCALE GENOMIC DNA]</scope>
    <source>
        <strain evidence="1 2">AHT28</strain>
    </source>
</reference>
<organism evidence="1 2">
    <name type="scientific">Desulfuribacillus alkaliarsenatis</name>
    <dbReference type="NCBI Taxonomy" id="766136"/>
    <lineage>
        <taxon>Bacteria</taxon>
        <taxon>Bacillati</taxon>
        <taxon>Bacillota</taxon>
        <taxon>Desulfuribacillia</taxon>
        <taxon>Desulfuribacillales</taxon>
        <taxon>Desulfuribacillaceae</taxon>
        <taxon>Desulfuribacillus</taxon>
    </lineage>
</organism>
<accession>A0A1E5G008</accession>
<dbReference type="AlphaFoldDB" id="A0A1E5G008"/>
<keyword evidence="2" id="KW-1185">Reference proteome</keyword>
<gene>
    <name evidence="1" type="ORF">BHF68_08340</name>
</gene>
<evidence type="ECO:0000313" key="1">
    <source>
        <dbReference type="EMBL" id="OEF96167.1"/>
    </source>
</evidence>
<comment type="caution">
    <text evidence="1">The sequence shown here is derived from an EMBL/GenBank/DDBJ whole genome shotgun (WGS) entry which is preliminary data.</text>
</comment>
<name>A0A1E5G008_9FIRM</name>
<proteinExistence type="predicted"/>